<gene>
    <name evidence="3" type="ORF">WDS16_22545</name>
</gene>
<evidence type="ECO:0000313" key="3">
    <source>
        <dbReference type="EMBL" id="WXG67965.1"/>
    </source>
</evidence>
<accession>A0ABZ2PFR4</accession>
<dbReference type="Proteomes" id="UP001432000">
    <property type="component" value="Chromosome"/>
</dbReference>
<evidence type="ECO:0000259" key="2">
    <source>
        <dbReference type="Pfam" id="PF00561"/>
    </source>
</evidence>
<name>A0ABZ2PFR4_9NOCA</name>
<dbReference type="GO" id="GO:0016787">
    <property type="term" value="F:hydrolase activity"/>
    <property type="evidence" value="ECO:0007669"/>
    <property type="project" value="UniProtKB-KW"/>
</dbReference>
<sequence length="302" mass="34268">MTTFRERAEARTVKADRAELSVYEHGNPDGPVLVLVHGWPDTHRLWDGVVPHLVEKFRVVTYDTRGHGASTGDGSVTEMKLAQLADDFIAVVDAVAGSTPVHVLAHDWGSVQVWEAICEPGSESRIASFTSISGPSLDHMGTWLQNPKLTPKGLWQLLTQLVSGAYTLFFMAGPLPRVFFRVFGRRWIWSTSLRIVERVDKRNVHLSPTFRRDMVNGLRIYRANVLQKVLRPQERYTQVPVHLLVTRRDPAIRPASFEGIERWVTRVSRTDVRSGHWLPLKNPALVARETCAFVERIEHERA</sequence>
<dbReference type="InterPro" id="IPR000639">
    <property type="entry name" value="Epox_hydrolase-like"/>
</dbReference>
<dbReference type="PRINTS" id="PR00412">
    <property type="entry name" value="EPOXHYDRLASE"/>
</dbReference>
<feature type="domain" description="AB hydrolase-1" evidence="2">
    <location>
        <begin position="31"/>
        <end position="175"/>
    </location>
</feature>
<evidence type="ECO:0000313" key="4">
    <source>
        <dbReference type="Proteomes" id="UP001432000"/>
    </source>
</evidence>
<keyword evidence="4" id="KW-1185">Reference proteome</keyword>
<evidence type="ECO:0000256" key="1">
    <source>
        <dbReference type="ARBA" id="ARBA00022801"/>
    </source>
</evidence>
<dbReference type="PANTHER" id="PTHR43329">
    <property type="entry name" value="EPOXIDE HYDROLASE"/>
    <property type="match status" value="1"/>
</dbReference>
<protein>
    <submittedName>
        <fullName evidence="3">Alpha/beta fold hydrolase</fullName>
    </submittedName>
</protein>
<dbReference type="InterPro" id="IPR000073">
    <property type="entry name" value="AB_hydrolase_1"/>
</dbReference>
<keyword evidence="1 3" id="KW-0378">Hydrolase</keyword>
<reference evidence="3 4" key="1">
    <citation type="submission" date="2024-03" db="EMBL/GenBank/DDBJ databases">
        <title>Natural products discovery in diverse microorganisms through a two-stage MS feature dereplication strategy.</title>
        <authorList>
            <person name="Zhang R."/>
        </authorList>
    </citation>
    <scope>NUCLEOTIDE SEQUENCE [LARGE SCALE GENOMIC DNA]</scope>
    <source>
        <strain evidence="3 4">18930</strain>
    </source>
</reference>
<proteinExistence type="predicted"/>
<dbReference type="InterPro" id="IPR029058">
    <property type="entry name" value="AB_hydrolase_fold"/>
</dbReference>
<dbReference type="EMBL" id="CP147846">
    <property type="protein sequence ID" value="WXG67965.1"/>
    <property type="molecule type" value="Genomic_DNA"/>
</dbReference>
<organism evidence="3 4">
    <name type="scientific">Rhodococcus sovatensis</name>
    <dbReference type="NCBI Taxonomy" id="1805840"/>
    <lineage>
        <taxon>Bacteria</taxon>
        <taxon>Bacillati</taxon>
        <taxon>Actinomycetota</taxon>
        <taxon>Actinomycetes</taxon>
        <taxon>Mycobacteriales</taxon>
        <taxon>Nocardiaceae</taxon>
        <taxon>Rhodococcus</taxon>
    </lineage>
</organism>
<dbReference type="SUPFAM" id="SSF53474">
    <property type="entry name" value="alpha/beta-Hydrolases"/>
    <property type="match status" value="1"/>
</dbReference>
<dbReference type="Pfam" id="PF00561">
    <property type="entry name" value="Abhydrolase_1"/>
    <property type="match status" value="1"/>
</dbReference>
<dbReference type="Gene3D" id="3.40.50.1820">
    <property type="entry name" value="alpha/beta hydrolase"/>
    <property type="match status" value="1"/>
</dbReference>
<dbReference type="RefSeq" id="WP_338887866.1">
    <property type="nucleotide sequence ID" value="NZ_CP147846.1"/>
</dbReference>